<dbReference type="AlphaFoldDB" id="A0A0B7BXL4"/>
<protein>
    <submittedName>
        <fullName evidence="2">Uncharacterized protein</fullName>
    </submittedName>
</protein>
<name>A0A0B7BXL4_9EUPU</name>
<feature type="compositionally biased region" description="Basic and acidic residues" evidence="1">
    <location>
        <begin position="36"/>
        <end position="50"/>
    </location>
</feature>
<sequence>VVAALKPGPPIAKKPAGAISMFGSIDPSVLLKKEQVLEPREEKKDEESNKQKPLRPQLAPKPKVVQKGNEGESLKPKPATGAALFGSDSTGGSDLFGETKKKAVPPPT</sequence>
<evidence type="ECO:0000256" key="1">
    <source>
        <dbReference type="SAM" id="MobiDB-lite"/>
    </source>
</evidence>
<feature type="region of interest" description="Disordered" evidence="1">
    <location>
        <begin position="36"/>
        <end position="108"/>
    </location>
</feature>
<gene>
    <name evidence="2" type="primary">ORF216539</name>
</gene>
<feature type="non-terminal residue" evidence="2">
    <location>
        <position position="108"/>
    </location>
</feature>
<reference evidence="2" key="1">
    <citation type="submission" date="2014-12" db="EMBL/GenBank/DDBJ databases">
        <title>Insight into the proteome of Arion vulgaris.</title>
        <authorList>
            <person name="Aradska J."/>
            <person name="Bulat T."/>
            <person name="Smidak R."/>
            <person name="Sarate P."/>
            <person name="Gangsoo J."/>
            <person name="Sialana F."/>
            <person name="Bilban M."/>
            <person name="Lubec G."/>
        </authorList>
    </citation>
    <scope>NUCLEOTIDE SEQUENCE</scope>
    <source>
        <tissue evidence="2">Skin</tissue>
    </source>
</reference>
<accession>A0A0B7BXL4</accession>
<proteinExistence type="predicted"/>
<evidence type="ECO:0000313" key="2">
    <source>
        <dbReference type="EMBL" id="CEK97667.1"/>
    </source>
</evidence>
<feature type="non-terminal residue" evidence="2">
    <location>
        <position position="1"/>
    </location>
</feature>
<dbReference type="EMBL" id="HACG01050802">
    <property type="protein sequence ID" value="CEK97667.1"/>
    <property type="molecule type" value="Transcribed_RNA"/>
</dbReference>
<organism evidence="2">
    <name type="scientific">Arion vulgaris</name>
    <dbReference type="NCBI Taxonomy" id="1028688"/>
    <lineage>
        <taxon>Eukaryota</taxon>
        <taxon>Metazoa</taxon>
        <taxon>Spiralia</taxon>
        <taxon>Lophotrochozoa</taxon>
        <taxon>Mollusca</taxon>
        <taxon>Gastropoda</taxon>
        <taxon>Heterobranchia</taxon>
        <taxon>Euthyneura</taxon>
        <taxon>Panpulmonata</taxon>
        <taxon>Eupulmonata</taxon>
        <taxon>Stylommatophora</taxon>
        <taxon>Helicina</taxon>
        <taxon>Arionoidea</taxon>
        <taxon>Arionidae</taxon>
        <taxon>Arion</taxon>
    </lineage>
</organism>